<dbReference type="SUPFAM" id="SSF49764">
    <property type="entry name" value="HSP20-like chaperones"/>
    <property type="match status" value="1"/>
</dbReference>
<keyword evidence="7" id="KW-1133">Transmembrane helix</keyword>
<evidence type="ECO:0000256" key="3">
    <source>
        <dbReference type="ARBA" id="ARBA00022821"/>
    </source>
</evidence>
<sequence length="293" mass="33138">MEMEMGLKLTRVANESSSTEFQFAKDRAGPLFQSTETDTMFILTVHLKGYIQENIKVDINEEGTIIAIRGEKLIQETVMVGWKLIKKDVEVRKFSKAFKIPDGVILDKIKARFDDEKSILTVKMPKKVKGILGIEFVEVKEHEELPIVGNKISKKVTFKEDMDKPKAEENQEKEKEIVENVLESIEKPREVVEKHVVKDESIPNVDSNIQSNEPRGDFVGHDEPESSSSRDEHKDDQASVTSRKKEDDNDNVPKKSSKICVPIVAAGSALILSLVVFVIHLIRTKNQSVKRKG</sequence>
<dbReference type="CDD" id="cd06464">
    <property type="entry name" value="ACD_sHsps-like"/>
    <property type="match status" value="1"/>
</dbReference>
<dbReference type="EnsemblPlants" id="PGSC0003DMT400061926">
    <property type="protein sequence ID" value="PGSC0003DMT400061926"/>
    <property type="gene ID" value="PGSC0003DMG400024099"/>
</dbReference>
<dbReference type="Gramene" id="PGSC0003DMT400061926">
    <property type="protein sequence ID" value="PGSC0003DMT400061926"/>
    <property type="gene ID" value="PGSC0003DMG400024099"/>
</dbReference>
<comment type="similarity">
    <text evidence="4 5">Belongs to the small heat shock protein (HSP20) family.</text>
</comment>
<dbReference type="OMA" id="MFILTVH"/>
<keyword evidence="2" id="KW-1003">Cell membrane</keyword>
<evidence type="ECO:0000313" key="10">
    <source>
        <dbReference type="Proteomes" id="UP000011115"/>
    </source>
</evidence>
<keyword evidence="10" id="KW-1185">Reference proteome</keyword>
<dbReference type="InterPro" id="IPR002068">
    <property type="entry name" value="A-crystallin/Hsp20_dom"/>
</dbReference>
<evidence type="ECO:0000256" key="6">
    <source>
        <dbReference type="SAM" id="MobiDB-lite"/>
    </source>
</evidence>
<feature type="compositionally biased region" description="Polar residues" evidence="6">
    <location>
        <begin position="204"/>
        <end position="213"/>
    </location>
</feature>
<dbReference type="HOGENOM" id="CLU_951246_0_0_1"/>
<dbReference type="PROSITE" id="PS01031">
    <property type="entry name" value="SHSP"/>
    <property type="match status" value="1"/>
</dbReference>
<gene>
    <name evidence="9" type="primary">LOC102595597</name>
</gene>
<evidence type="ECO:0000256" key="7">
    <source>
        <dbReference type="SAM" id="Phobius"/>
    </source>
</evidence>
<feature type="domain" description="SHSP" evidence="8">
    <location>
        <begin position="22"/>
        <end position="142"/>
    </location>
</feature>
<dbReference type="GO" id="GO:0006952">
    <property type="term" value="P:defense response"/>
    <property type="evidence" value="ECO:0007669"/>
    <property type="project" value="UniProtKB-KW"/>
</dbReference>
<dbReference type="PANTHER" id="PTHR43670:SF109">
    <property type="entry name" value="MICROTUBULE-ASSOCIATED PROTEIN 1B-LIKE"/>
    <property type="match status" value="1"/>
</dbReference>
<dbReference type="GO" id="GO:0034605">
    <property type="term" value="P:cellular response to heat"/>
    <property type="evidence" value="ECO:0000318"/>
    <property type="project" value="GO_Central"/>
</dbReference>
<evidence type="ECO:0000313" key="9">
    <source>
        <dbReference type="EnsemblPlants" id="PGSC0003DMT400061926"/>
    </source>
</evidence>
<keyword evidence="7" id="KW-0812">Transmembrane</keyword>
<evidence type="ECO:0000256" key="4">
    <source>
        <dbReference type="PROSITE-ProRule" id="PRU00285"/>
    </source>
</evidence>
<evidence type="ECO:0000256" key="5">
    <source>
        <dbReference type="RuleBase" id="RU003616"/>
    </source>
</evidence>
<dbReference type="Proteomes" id="UP000011115">
    <property type="component" value="Unassembled WGS sequence"/>
</dbReference>
<dbReference type="GO" id="GO:0005886">
    <property type="term" value="C:plasma membrane"/>
    <property type="evidence" value="ECO:0007669"/>
    <property type="project" value="UniProtKB-SubCell"/>
</dbReference>
<reference evidence="9" key="2">
    <citation type="submission" date="2015-06" db="UniProtKB">
        <authorList>
            <consortium name="EnsemblPlants"/>
        </authorList>
    </citation>
    <scope>IDENTIFICATION</scope>
    <source>
        <strain evidence="9">DM1-3 516 R44</strain>
    </source>
</reference>
<dbReference type="InParanoid" id="M1C896"/>
<feature type="transmembrane region" description="Helical" evidence="7">
    <location>
        <begin position="261"/>
        <end position="282"/>
    </location>
</feature>
<evidence type="ECO:0000259" key="8">
    <source>
        <dbReference type="PROSITE" id="PS01031"/>
    </source>
</evidence>
<feature type="compositionally biased region" description="Basic and acidic residues" evidence="6">
    <location>
        <begin position="214"/>
        <end position="253"/>
    </location>
</feature>
<keyword evidence="3" id="KW-0611">Plant defense</keyword>
<dbReference type="PANTHER" id="PTHR43670">
    <property type="entry name" value="HEAT SHOCK PROTEIN 26"/>
    <property type="match status" value="1"/>
</dbReference>
<reference evidence="10" key="1">
    <citation type="journal article" date="2011" name="Nature">
        <title>Genome sequence and analysis of the tuber crop potato.</title>
        <authorList>
            <consortium name="The Potato Genome Sequencing Consortium"/>
        </authorList>
    </citation>
    <scope>NUCLEOTIDE SEQUENCE [LARGE SCALE GENOMIC DNA]</scope>
    <source>
        <strain evidence="10">cv. DM1-3 516 R44</strain>
    </source>
</reference>
<dbReference type="Pfam" id="PF00011">
    <property type="entry name" value="HSP20"/>
    <property type="match status" value="1"/>
</dbReference>
<dbReference type="AlphaFoldDB" id="M1C896"/>
<proteinExistence type="inferred from homology"/>
<keyword evidence="7" id="KW-0472">Membrane</keyword>
<dbReference type="Gene3D" id="2.60.40.790">
    <property type="match status" value="1"/>
</dbReference>
<feature type="region of interest" description="Disordered" evidence="6">
    <location>
        <begin position="202"/>
        <end position="255"/>
    </location>
</feature>
<organism evidence="9 10">
    <name type="scientific">Solanum tuberosum</name>
    <name type="common">Potato</name>
    <dbReference type="NCBI Taxonomy" id="4113"/>
    <lineage>
        <taxon>Eukaryota</taxon>
        <taxon>Viridiplantae</taxon>
        <taxon>Streptophyta</taxon>
        <taxon>Embryophyta</taxon>
        <taxon>Tracheophyta</taxon>
        <taxon>Spermatophyta</taxon>
        <taxon>Magnoliopsida</taxon>
        <taxon>eudicotyledons</taxon>
        <taxon>Gunneridae</taxon>
        <taxon>Pentapetalae</taxon>
        <taxon>asterids</taxon>
        <taxon>lamiids</taxon>
        <taxon>Solanales</taxon>
        <taxon>Solanaceae</taxon>
        <taxon>Solanoideae</taxon>
        <taxon>Solaneae</taxon>
        <taxon>Solanum</taxon>
    </lineage>
</organism>
<evidence type="ECO:0000256" key="2">
    <source>
        <dbReference type="ARBA" id="ARBA00022475"/>
    </source>
</evidence>
<dbReference type="eggNOG" id="KOG0710">
    <property type="taxonomic scope" value="Eukaryota"/>
</dbReference>
<evidence type="ECO:0000256" key="1">
    <source>
        <dbReference type="ARBA" id="ARBA00004162"/>
    </source>
</evidence>
<protein>
    <submittedName>
        <fullName evidence="9">Heat shock protein</fullName>
    </submittedName>
</protein>
<name>M1C896_SOLTU</name>
<dbReference type="PaxDb" id="4113-PGSC0003DMT400061926"/>
<dbReference type="InterPro" id="IPR008978">
    <property type="entry name" value="HSP20-like_chaperone"/>
</dbReference>
<accession>M1C896</accession>
<comment type="subcellular location">
    <subcellularLocation>
        <location evidence="1">Cell membrane</location>
        <topology evidence="1">Single-pass membrane protein</topology>
    </subcellularLocation>
</comment>